<evidence type="ECO:0008006" key="3">
    <source>
        <dbReference type="Google" id="ProtNLM"/>
    </source>
</evidence>
<protein>
    <recommendedName>
        <fullName evidence="3">Aspartate/glutamate racemase family protein</fullName>
    </recommendedName>
</protein>
<dbReference type="RefSeq" id="WP_349660748.1">
    <property type="nucleotide sequence ID" value="NZ_JBEGDG010000013.1"/>
</dbReference>
<evidence type="ECO:0000313" key="2">
    <source>
        <dbReference type="Proteomes" id="UP001478862"/>
    </source>
</evidence>
<dbReference type="SUPFAM" id="SSF53681">
    <property type="entry name" value="Aspartate/glutamate racemase"/>
    <property type="match status" value="1"/>
</dbReference>
<gene>
    <name evidence="1" type="ORF">ABNX05_16715</name>
</gene>
<keyword evidence="2" id="KW-1185">Reference proteome</keyword>
<organism evidence="1 2">
    <name type="scientific">Lysinibacillus zambalensis</name>
    <dbReference type="NCBI Taxonomy" id="3160866"/>
    <lineage>
        <taxon>Bacteria</taxon>
        <taxon>Bacillati</taxon>
        <taxon>Bacillota</taxon>
        <taxon>Bacilli</taxon>
        <taxon>Bacillales</taxon>
        <taxon>Bacillaceae</taxon>
        <taxon>Lysinibacillus</taxon>
    </lineage>
</organism>
<accession>A0ABV1MUT9</accession>
<dbReference type="InterPro" id="IPR001920">
    <property type="entry name" value="Asp/Glu_race"/>
</dbReference>
<dbReference type="Gene3D" id="3.40.50.1860">
    <property type="match status" value="1"/>
</dbReference>
<dbReference type="EMBL" id="JBEGDG010000013">
    <property type="protein sequence ID" value="MEQ6356272.1"/>
    <property type="molecule type" value="Genomic_DNA"/>
</dbReference>
<name>A0ABV1MUT9_9BACI</name>
<sequence length="159" mass="18194">MNQSLEGVFGETGPFSSAGCINTIYKQNQSEVDQEKPRLGLFSDLSIQDRTTGIQKDENEFIDKNLALLWEKLQLCEVDYVILPCMTSHYFVRQFPMGIDEQMISLIDLTIREVEGSYSESILYHEELLSKNLNPLLVVARKWSMLTEKSTAKMEECVS</sequence>
<dbReference type="Proteomes" id="UP001478862">
    <property type="component" value="Unassembled WGS sequence"/>
</dbReference>
<proteinExistence type="predicted"/>
<comment type="caution">
    <text evidence="1">The sequence shown here is derived from an EMBL/GenBank/DDBJ whole genome shotgun (WGS) entry which is preliminary data.</text>
</comment>
<evidence type="ECO:0000313" key="1">
    <source>
        <dbReference type="EMBL" id="MEQ6356272.1"/>
    </source>
</evidence>
<reference evidence="1 2" key="1">
    <citation type="submission" date="2024-06" db="EMBL/GenBank/DDBJ databases">
        <title>Lysinibacillus zambalefons sp. nov., a Novel Firmicute Isolated from the Poon Bato Zambales Hyperalkaline Spring.</title>
        <authorList>
            <person name="Aja J.A."/>
            <person name="Lazaro J.E.H."/>
            <person name="Llorin L.D."/>
            <person name="Lim K.R."/>
            <person name="Teodosio J."/>
            <person name="Dalisay D.S."/>
        </authorList>
    </citation>
    <scope>NUCLEOTIDE SEQUENCE [LARGE SCALE GENOMIC DNA]</scope>
    <source>
        <strain evidence="1 2">M3</strain>
    </source>
</reference>